<dbReference type="Proteomes" id="UP000228952">
    <property type="component" value="Unassembled WGS sequence"/>
</dbReference>
<gene>
    <name evidence="1" type="ORF">COX64_00560</name>
</gene>
<sequence>MDRNVLLANQGTEVFTKRERGGVFTKGDKEQLKEVIAGGFDAIVDESLTEEERKQLCPLDRFHVDVWPISKQHRAEGHFEKDGFSIIVAHATTLEMASVPIPLRKGQTTESQRFESTREMALKTMCRLGFERVLPTSENRQNDVTVKFTCFRKEKGQADFVTLELPRTGLDNKNPQIRIYVRGSQKGKLELISGSLERVIANANSLLDLGMEWAKVEKGDEEHLLEIAAKIRNMVFG</sequence>
<reference evidence="2" key="1">
    <citation type="submission" date="2017-09" db="EMBL/GenBank/DDBJ databases">
        <title>Depth-based differentiation of microbial function through sediment-hosted aquifers and enrichment of novel symbionts in the deep terrestrial subsurface.</title>
        <authorList>
            <person name="Probst A.J."/>
            <person name="Ladd B."/>
            <person name="Jarett J.K."/>
            <person name="Geller-Mcgrath D.E."/>
            <person name="Sieber C.M.K."/>
            <person name="Emerson J.B."/>
            <person name="Anantharaman K."/>
            <person name="Thomas B.C."/>
            <person name="Malmstrom R."/>
            <person name="Stieglmeier M."/>
            <person name="Klingl A."/>
            <person name="Woyke T."/>
            <person name="Ryan C.M."/>
            <person name="Banfield J.F."/>
        </authorList>
    </citation>
    <scope>NUCLEOTIDE SEQUENCE [LARGE SCALE GENOMIC DNA]</scope>
</reference>
<evidence type="ECO:0000313" key="1">
    <source>
        <dbReference type="EMBL" id="PJA15622.1"/>
    </source>
</evidence>
<evidence type="ECO:0000313" key="2">
    <source>
        <dbReference type="Proteomes" id="UP000228952"/>
    </source>
</evidence>
<name>A0A2M7W315_9BACT</name>
<dbReference type="EMBL" id="PFQB01000011">
    <property type="protein sequence ID" value="PJA15622.1"/>
    <property type="molecule type" value="Genomic_DNA"/>
</dbReference>
<accession>A0A2M7W315</accession>
<dbReference type="AlphaFoldDB" id="A0A2M7W315"/>
<protein>
    <submittedName>
        <fullName evidence="1">Uncharacterized protein</fullName>
    </submittedName>
</protein>
<comment type="caution">
    <text evidence="1">The sequence shown here is derived from an EMBL/GenBank/DDBJ whole genome shotgun (WGS) entry which is preliminary data.</text>
</comment>
<organism evidence="1 2">
    <name type="scientific">Candidatus Dojkabacteria bacterium CG_4_10_14_0_2_um_filter_Dojkabacteria_WS6_41_15</name>
    <dbReference type="NCBI Taxonomy" id="2014249"/>
    <lineage>
        <taxon>Bacteria</taxon>
        <taxon>Candidatus Dojkabacteria</taxon>
    </lineage>
</organism>
<proteinExistence type="predicted"/>